<dbReference type="EMBL" id="JAKOGI010001084">
    <property type="protein sequence ID" value="KAJ8427845.1"/>
    <property type="molecule type" value="Genomic_DNA"/>
</dbReference>
<sequence length="158" mass="18053">MSKNTPEESSEKKITDIHQHVSQETDDTVEDTTYKMSPHMKLTPKMKNEIKKNVLELKLKKRGRVLKKNPSSAKCGKLSVVQHDHQKKCLKRQENTSIGVQDPKPMQNPAEIDTKHKKIFHTRMSPVGNTVHSYLEEDRDNTNGCSSHIGTPNLWKKG</sequence>
<keyword evidence="3" id="KW-1185">Reference proteome</keyword>
<name>A0A9Q1GZD4_9CARY</name>
<dbReference type="AlphaFoldDB" id="A0A9Q1GZD4"/>
<feature type="region of interest" description="Disordered" evidence="1">
    <location>
        <begin position="1"/>
        <end position="34"/>
    </location>
</feature>
<comment type="caution">
    <text evidence="2">The sequence shown here is derived from an EMBL/GenBank/DDBJ whole genome shotgun (WGS) entry which is preliminary data.</text>
</comment>
<protein>
    <submittedName>
        <fullName evidence="2">Uncharacterized protein</fullName>
    </submittedName>
</protein>
<accession>A0A9Q1GZD4</accession>
<proteinExistence type="predicted"/>
<evidence type="ECO:0000313" key="2">
    <source>
        <dbReference type="EMBL" id="KAJ8427845.1"/>
    </source>
</evidence>
<evidence type="ECO:0000313" key="3">
    <source>
        <dbReference type="Proteomes" id="UP001153076"/>
    </source>
</evidence>
<feature type="compositionally biased region" description="Basic and acidic residues" evidence="1">
    <location>
        <begin position="1"/>
        <end position="23"/>
    </location>
</feature>
<reference evidence="2" key="1">
    <citation type="submission" date="2022-04" db="EMBL/GenBank/DDBJ databases">
        <title>Carnegiea gigantea Genome sequencing and assembly v2.</title>
        <authorList>
            <person name="Copetti D."/>
            <person name="Sanderson M.J."/>
            <person name="Burquez A."/>
            <person name="Wojciechowski M.F."/>
        </authorList>
    </citation>
    <scope>NUCLEOTIDE SEQUENCE</scope>
    <source>
        <strain evidence="2">SGP5-SGP5p</strain>
        <tissue evidence="2">Aerial part</tissue>
    </source>
</reference>
<gene>
    <name evidence="2" type="ORF">Cgig2_008289</name>
</gene>
<dbReference type="Proteomes" id="UP001153076">
    <property type="component" value="Unassembled WGS sequence"/>
</dbReference>
<organism evidence="2 3">
    <name type="scientific">Carnegiea gigantea</name>
    <dbReference type="NCBI Taxonomy" id="171969"/>
    <lineage>
        <taxon>Eukaryota</taxon>
        <taxon>Viridiplantae</taxon>
        <taxon>Streptophyta</taxon>
        <taxon>Embryophyta</taxon>
        <taxon>Tracheophyta</taxon>
        <taxon>Spermatophyta</taxon>
        <taxon>Magnoliopsida</taxon>
        <taxon>eudicotyledons</taxon>
        <taxon>Gunneridae</taxon>
        <taxon>Pentapetalae</taxon>
        <taxon>Caryophyllales</taxon>
        <taxon>Cactineae</taxon>
        <taxon>Cactaceae</taxon>
        <taxon>Cactoideae</taxon>
        <taxon>Echinocereeae</taxon>
        <taxon>Carnegiea</taxon>
    </lineage>
</organism>
<evidence type="ECO:0000256" key="1">
    <source>
        <dbReference type="SAM" id="MobiDB-lite"/>
    </source>
</evidence>